<feature type="transmembrane region" description="Helical" evidence="1">
    <location>
        <begin position="143"/>
        <end position="162"/>
    </location>
</feature>
<gene>
    <name evidence="3" type="ORF">IMZ08_13345</name>
</gene>
<evidence type="ECO:0000256" key="1">
    <source>
        <dbReference type="SAM" id="Phobius"/>
    </source>
</evidence>
<keyword evidence="1" id="KW-1133">Transmembrane helix</keyword>
<feature type="transmembrane region" description="Helical" evidence="1">
    <location>
        <begin position="20"/>
        <end position="38"/>
    </location>
</feature>
<keyword evidence="1" id="KW-0472">Membrane</keyword>
<dbReference type="Proteomes" id="UP001516662">
    <property type="component" value="Unassembled WGS sequence"/>
</dbReference>
<feature type="transmembrane region" description="Helical" evidence="1">
    <location>
        <begin position="110"/>
        <end position="131"/>
    </location>
</feature>
<dbReference type="InterPro" id="IPR012867">
    <property type="entry name" value="DUF1648"/>
</dbReference>
<comment type="caution">
    <text evidence="3">The sequence shown here is derived from an EMBL/GenBank/DDBJ whole genome shotgun (WGS) entry which is preliminary data.</text>
</comment>
<evidence type="ECO:0000313" key="4">
    <source>
        <dbReference type="Proteomes" id="UP001516662"/>
    </source>
</evidence>
<dbReference type="RefSeq" id="WP_209794325.1">
    <property type="nucleotide sequence ID" value="NZ_JADCLJ010000020.1"/>
</dbReference>
<feature type="transmembrane region" description="Helical" evidence="1">
    <location>
        <begin position="64"/>
        <end position="83"/>
    </location>
</feature>
<dbReference type="Pfam" id="PF07853">
    <property type="entry name" value="DUF1648"/>
    <property type="match status" value="1"/>
</dbReference>
<protein>
    <submittedName>
        <fullName evidence="3">DUF1648 domain-containing protein</fullName>
    </submittedName>
</protein>
<proteinExistence type="predicted"/>
<sequence>MYKENKRPKLNLKTTPLEFILNAISLCLIILSVVYLIVEWPSLPNQVPMHFNGVGEADGWGSKWTVWVLIFIGSLLWVGMLILSRFPHVFNYLTEITDENAEFQYKNAKLMMTLVNTIIIVNFTYLSYQIVQVAKGLSNGLGTWNMLIFILVLLGTIFTFMFRSLRVK</sequence>
<reference evidence="3 4" key="1">
    <citation type="submission" date="2020-10" db="EMBL/GenBank/DDBJ databases">
        <title>Bacillus sp. HD4P25, an endophyte from a halophyte.</title>
        <authorList>
            <person name="Sun J.-Q."/>
        </authorList>
    </citation>
    <scope>NUCLEOTIDE SEQUENCE [LARGE SCALE GENOMIC DNA]</scope>
    <source>
        <strain evidence="3 4">YIM 93174</strain>
    </source>
</reference>
<evidence type="ECO:0000259" key="2">
    <source>
        <dbReference type="Pfam" id="PF07853"/>
    </source>
</evidence>
<keyword evidence="1" id="KW-0812">Transmembrane</keyword>
<evidence type="ECO:0000313" key="3">
    <source>
        <dbReference type="EMBL" id="MBE4909048.1"/>
    </source>
</evidence>
<organism evidence="3 4">
    <name type="scientific">Litchfieldia luteola</name>
    <dbReference type="NCBI Taxonomy" id="682179"/>
    <lineage>
        <taxon>Bacteria</taxon>
        <taxon>Bacillati</taxon>
        <taxon>Bacillota</taxon>
        <taxon>Bacilli</taxon>
        <taxon>Bacillales</taxon>
        <taxon>Bacillaceae</taxon>
        <taxon>Litchfieldia</taxon>
    </lineage>
</organism>
<dbReference type="EMBL" id="JADCLJ010000020">
    <property type="protein sequence ID" value="MBE4909048.1"/>
    <property type="molecule type" value="Genomic_DNA"/>
</dbReference>
<feature type="domain" description="DUF1648" evidence="2">
    <location>
        <begin position="28"/>
        <end position="72"/>
    </location>
</feature>
<keyword evidence="4" id="KW-1185">Reference proteome</keyword>
<accession>A0ABR9QKL6</accession>
<name>A0ABR9QKL6_9BACI</name>